<dbReference type="RefSeq" id="WP_187760589.1">
    <property type="nucleotide sequence ID" value="NZ_CP061038.1"/>
</dbReference>
<keyword evidence="8" id="KW-1185">Reference proteome</keyword>
<feature type="compositionally biased region" description="Basic and acidic residues" evidence="4">
    <location>
        <begin position="77"/>
        <end position="89"/>
    </location>
</feature>
<dbReference type="PANTHER" id="PTHR44688">
    <property type="entry name" value="DNA-BINDING TRANSCRIPTIONAL ACTIVATOR DEVR_DOSR"/>
    <property type="match status" value="1"/>
</dbReference>
<dbReference type="Proteomes" id="UP000516148">
    <property type="component" value="Chromosome"/>
</dbReference>
<dbReference type="InterPro" id="IPR016032">
    <property type="entry name" value="Sig_transdc_resp-reg_C-effctor"/>
</dbReference>
<evidence type="ECO:0000259" key="6">
    <source>
        <dbReference type="PROSITE" id="PS50043"/>
    </source>
</evidence>
<dbReference type="PROSITE" id="PS50043">
    <property type="entry name" value="HTH_LUXR_2"/>
    <property type="match status" value="1"/>
</dbReference>
<protein>
    <submittedName>
        <fullName evidence="7">Helix-turn-helix domain-containing protein</fullName>
    </submittedName>
</protein>
<dbReference type="PANTHER" id="PTHR44688:SF16">
    <property type="entry name" value="DNA-BINDING TRANSCRIPTIONAL ACTIVATOR DEVR_DOSR"/>
    <property type="match status" value="1"/>
</dbReference>
<feature type="region of interest" description="Disordered" evidence="4">
    <location>
        <begin position="66"/>
        <end position="104"/>
    </location>
</feature>
<dbReference type="SMART" id="SM00421">
    <property type="entry name" value="HTH_LUXR"/>
    <property type="match status" value="1"/>
</dbReference>
<keyword evidence="5" id="KW-0812">Transmembrane</keyword>
<evidence type="ECO:0000256" key="3">
    <source>
        <dbReference type="ARBA" id="ARBA00023163"/>
    </source>
</evidence>
<keyword evidence="2" id="KW-0238">DNA-binding</keyword>
<accession>A0A7H0LF08</accession>
<dbReference type="SUPFAM" id="SSF46894">
    <property type="entry name" value="C-terminal effector domain of the bipartite response regulators"/>
    <property type="match status" value="1"/>
</dbReference>
<gene>
    <name evidence="7" type="ORF">H3Z74_16035</name>
</gene>
<dbReference type="Gene3D" id="1.10.10.10">
    <property type="entry name" value="Winged helix-like DNA-binding domain superfamily/Winged helix DNA-binding domain"/>
    <property type="match status" value="1"/>
</dbReference>
<evidence type="ECO:0000256" key="4">
    <source>
        <dbReference type="SAM" id="MobiDB-lite"/>
    </source>
</evidence>
<dbReference type="EMBL" id="CP061038">
    <property type="protein sequence ID" value="QNQ08261.1"/>
    <property type="molecule type" value="Genomic_DNA"/>
</dbReference>
<keyword evidence="5" id="KW-1133">Transmembrane helix</keyword>
<proteinExistence type="predicted"/>
<evidence type="ECO:0000313" key="7">
    <source>
        <dbReference type="EMBL" id="QNQ08261.1"/>
    </source>
</evidence>
<dbReference type="Pfam" id="PF00196">
    <property type="entry name" value="GerE"/>
    <property type="match status" value="1"/>
</dbReference>
<name>A0A7H0LF08_9SPHN</name>
<keyword evidence="3" id="KW-0804">Transcription</keyword>
<evidence type="ECO:0000256" key="1">
    <source>
        <dbReference type="ARBA" id="ARBA00023015"/>
    </source>
</evidence>
<organism evidence="7 8">
    <name type="scientific">Sphingomonas alpina</name>
    <dbReference type="NCBI Taxonomy" id="653931"/>
    <lineage>
        <taxon>Bacteria</taxon>
        <taxon>Pseudomonadati</taxon>
        <taxon>Pseudomonadota</taxon>
        <taxon>Alphaproteobacteria</taxon>
        <taxon>Sphingomonadales</taxon>
        <taxon>Sphingomonadaceae</taxon>
        <taxon>Sphingomonas</taxon>
    </lineage>
</organism>
<dbReference type="InterPro" id="IPR036388">
    <property type="entry name" value="WH-like_DNA-bd_sf"/>
</dbReference>
<dbReference type="AlphaFoldDB" id="A0A7H0LF08"/>
<sequence length="181" mass="20157">MSDHRLDPLSARQRECLRLVGQGKRTKDIARLLGRSHHTIHREIENATRLLGAATRFDAAEMIRGRPESDDEPFVNEPHDLAAPRDFTAHRPQQPPPGGGARQAGFDAVREDYVPFIHSTTGTPPPSRAEQERAGLYDLIDRHRMIVSIIATVLLAALVAGFLAIAHELQQLLIGWTYPSH</sequence>
<evidence type="ECO:0000256" key="5">
    <source>
        <dbReference type="SAM" id="Phobius"/>
    </source>
</evidence>
<evidence type="ECO:0000256" key="2">
    <source>
        <dbReference type="ARBA" id="ARBA00023125"/>
    </source>
</evidence>
<dbReference type="GO" id="GO:0003677">
    <property type="term" value="F:DNA binding"/>
    <property type="evidence" value="ECO:0007669"/>
    <property type="project" value="UniProtKB-KW"/>
</dbReference>
<dbReference type="KEGG" id="spap:H3Z74_16035"/>
<feature type="domain" description="HTH luxR-type" evidence="6">
    <location>
        <begin position="2"/>
        <end position="67"/>
    </location>
</feature>
<dbReference type="GO" id="GO:0006355">
    <property type="term" value="P:regulation of DNA-templated transcription"/>
    <property type="evidence" value="ECO:0007669"/>
    <property type="project" value="InterPro"/>
</dbReference>
<dbReference type="InterPro" id="IPR000792">
    <property type="entry name" value="Tscrpt_reg_LuxR_C"/>
</dbReference>
<reference evidence="7 8" key="1">
    <citation type="submission" date="2020-09" db="EMBL/GenBank/DDBJ databases">
        <title>Sphingomonas sp., a new species isolated from pork steak.</title>
        <authorList>
            <person name="Heidler von Heilborn D."/>
        </authorList>
    </citation>
    <scope>NUCLEOTIDE SEQUENCE [LARGE SCALE GENOMIC DNA]</scope>
    <source>
        <strain evidence="8">S8-3T</strain>
    </source>
</reference>
<feature type="transmembrane region" description="Helical" evidence="5">
    <location>
        <begin position="146"/>
        <end position="166"/>
    </location>
</feature>
<keyword evidence="5" id="KW-0472">Membrane</keyword>
<evidence type="ECO:0000313" key="8">
    <source>
        <dbReference type="Proteomes" id="UP000516148"/>
    </source>
</evidence>
<keyword evidence="1" id="KW-0805">Transcription regulation</keyword>
<dbReference type="CDD" id="cd06170">
    <property type="entry name" value="LuxR_C_like"/>
    <property type="match status" value="1"/>
</dbReference>